<dbReference type="WBParaSite" id="EN70_10327">
    <property type="protein sequence ID" value="EN70_10327"/>
    <property type="gene ID" value="EN70_10327"/>
</dbReference>
<dbReference type="AlphaFoldDB" id="A0A1I7V683"/>
<proteinExistence type="predicted"/>
<evidence type="ECO:0000256" key="1">
    <source>
        <dbReference type="SAM" id="MobiDB-lite"/>
    </source>
</evidence>
<reference evidence="2" key="1">
    <citation type="submission" date="2012-04" db="EMBL/GenBank/DDBJ databases">
        <title>The Genome Sequence of Loa loa.</title>
        <authorList>
            <consortium name="The Broad Institute Genome Sequencing Platform"/>
            <consortium name="Broad Institute Genome Sequencing Center for Infectious Disease"/>
            <person name="Nutman T.B."/>
            <person name="Fink D.L."/>
            <person name="Russ C."/>
            <person name="Young S."/>
            <person name="Zeng Q."/>
            <person name="Gargeya S."/>
            <person name="Alvarado L."/>
            <person name="Berlin A."/>
            <person name="Chapman S.B."/>
            <person name="Chen Z."/>
            <person name="Freedman E."/>
            <person name="Gellesch M."/>
            <person name="Goldberg J."/>
            <person name="Griggs A."/>
            <person name="Gujja S."/>
            <person name="Heilman E.R."/>
            <person name="Heiman D."/>
            <person name="Howarth C."/>
            <person name="Mehta T."/>
            <person name="Neiman D."/>
            <person name="Pearson M."/>
            <person name="Roberts A."/>
            <person name="Saif S."/>
            <person name="Shea T."/>
            <person name="Shenoy N."/>
            <person name="Sisk P."/>
            <person name="Stolte C."/>
            <person name="Sykes S."/>
            <person name="White J."/>
            <person name="Yandava C."/>
            <person name="Haas B."/>
            <person name="Henn M.R."/>
            <person name="Nusbaum C."/>
            <person name="Birren B."/>
        </authorList>
    </citation>
    <scope>NUCLEOTIDE SEQUENCE [LARGE SCALE GENOMIC DNA]</scope>
</reference>
<organism evidence="2 3">
    <name type="scientific">Loa loa</name>
    <name type="common">Eye worm</name>
    <name type="synonym">Filaria loa</name>
    <dbReference type="NCBI Taxonomy" id="7209"/>
    <lineage>
        <taxon>Eukaryota</taxon>
        <taxon>Metazoa</taxon>
        <taxon>Ecdysozoa</taxon>
        <taxon>Nematoda</taxon>
        <taxon>Chromadorea</taxon>
        <taxon>Rhabditida</taxon>
        <taxon>Spirurina</taxon>
        <taxon>Spiruromorpha</taxon>
        <taxon>Filarioidea</taxon>
        <taxon>Onchocercidae</taxon>
        <taxon>Loa</taxon>
    </lineage>
</organism>
<reference evidence="3" key="2">
    <citation type="submission" date="2016-11" db="UniProtKB">
        <authorList>
            <consortium name="WormBaseParasite"/>
        </authorList>
    </citation>
    <scope>IDENTIFICATION</scope>
</reference>
<evidence type="ECO:0000313" key="3">
    <source>
        <dbReference type="WBParaSite" id="EN70_10327"/>
    </source>
</evidence>
<sequence length="68" mass="7817">MHFAKKNAVIREGEEEDWKCPREWTADRAGQIECESSEMKLIAMKMSMKAKKREMSKAQKSGKSPEIA</sequence>
<evidence type="ECO:0000313" key="2">
    <source>
        <dbReference type="Proteomes" id="UP000095285"/>
    </source>
</evidence>
<name>A0A1I7V683_LOALO</name>
<dbReference type="Proteomes" id="UP000095285">
    <property type="component" value="Unassembled WGS sequence"/>
</dbReference>
<protein>
    <submittedName>
        <fullName evidence="3">Ovule protein</fullName>
    </submittedName>
</protein>
<accession>A0A1I7V683</accession>
<keyword evidence="2" id="KW-1185">Reference proteome</keyword>
<feature type="region of interest" description="Disordered" evidence="1">
    <location>
        <begin position="48"/>
        <end position="68"/>
    </location>
</feature>